<dbReference type="Gene3D" id="3.30.559.10">
    <property type="entry name" value="Chloramphenicol acetyltransferase-like domain"/>
    <property type="match status" value="1"/>
</dbReference>
<dbReference type="GO" id="GO:0044550">
    <property type="term" value="P:secondary metabolite biosynthetic process"/>
    <property type="evidence" value="ECO:0007669"/>
    <property type="project" value="TreeGrafter"/>
</dbReference>
<evidence type="ECO:0000313" key="3">
    <source>
        <dbReference type="Proteomes" id="UP000194632"/>
    </source>
</evidence>
<dbReference type="Proteomes" id="UP000194632">
    <property type="component" value="Unassembled WGS sequence"/>
</dbReference>
<dbReference type="GO" id="GO:0043041">
    <property type="term" value="P:amino acid activation for nonribosomal peptide biosynthetic process"/>
    <property type="evidence" value="ECO:0007669"/>
    <property type="project" value="TreeGrafter"/>
</dbReference>
<dbReference type="InterPro" id="IPR001242">
    <property type="entry name" value="Condensation_dom"/>
</dbReference>
<dbReference type="PANTHER" id="PTHR45527">
    <property type="entry name" value="NONRIBOSOMAL PEPTIDE SYNTHETASE"/>
    <property type="match status" value="1"/>
</dbReference>
<name>A0A243Q695_9ACTN</name>
<proteinExistence type="predicted"/>
<dbReference type="GO" id="GO:0005737">
    <property type="term" value="C:cytoplasm"/>
    <property type="evidence" value="ECO:0007669"/>
    <property type="project" value="TreeGrafter"/>
</dbReference>
<dbReference type="AlphaFoldDB" id="A0A243Q695"/>
<dbReference type="GO" id="GO:0031177">
    <property type="term" value="F:phosphopantetheine binding"/>
    <property type="evidence" value="ECO:0007669"/>
    <property type="project" value="TreeGrafter"/>
</dbReference>
<comment type="caution">
    <text evidence="2">The sequence shown here is derived from an EMBL/GenBank/DDBJ whole genome shotgun (WGS) entry which is preliminary data.</text>
</comment>
<dbReference type="PANTHER" id="PTHR45527:SF1">
    <property type="entry name" value="FATTY ACID SYNTHASE"/>
    <property type="match status" value="1"/>
</dbReference>
<dbReference type="GO" id="GO:0016746">
    <property type="term" value="F:acyltransferase activity"/>
    <property type="evidence" value="ECO:0007669"/>
    <property type="project" value="UniProtKB-KW"/>
</dbReference>
<evidence type="ECO:0000313" key="2">
    <source>
        <dbReference type="EMBL" id="OUC76942.1"/>
    </source>
</evidence>
<organism evidence="2 3">
    <name type="scientific">Gordonia lacunae</name>
    <dbReference type="NCBI Taxonomy" id="417102"/>
    <lineage>
        <taxon>Bacteria</taxon>
        <taxon>Bacillati</taxon>
        <taxon>Actinomycetota</taxon>
        <taxon>Actinomycetes</taxon>
        <taxon>Mycobacteriales</taxon>
        <taxon>Gordoniaceae</taxon>
        <taxon>Gordonia</taxon>
    </lineage>
</organism>
<dbReference type="STRING" id="417102.CA982_19830"/>
<dbReference type="Pfam" id="PF00668">
    <property type="entry name" value="Condensation"/>
    <property type="match status" value="1"/>
</dbReference>
<keyword evidence="2" id="KW-0808">Transferase</keyword>
<gene>
    <name evidence="2" type="ORF">CA982_19830</name>
</gene>
<dbReference type="GO" id="GO:0008610">
    <property type="term" value="P:lipid biosynthetic process"/>
    <property type="evidence" value="ECO:0007669"/>
    <property type="project" value="UniProtKB-ARBA"/>
</dbReference>
<dbReference type="EMBL" id="NGFO01000026">
    <property type="protein sequence ID" value="OUC76942.1"/>
    <property type="molecule type" value="Genomic_DNA"/>
</dbReference>
<keyword evidence="2" id="KW-0012">Acyltransferase</keyword>
<dbReference type="SUPFAM" id="SSF52777">
    <property type="entry name" value="CoA-dependent acyltransferases"/>
    <property type="match status" value="2"/>
</dbReference>
<feature type="domain" description="Condensation" evidence="1">
    <location>
        <begin position="69"/>
        <end position="365"/>
    </location>
</feature>
<dbReference type="Gene3D" id="3.30.559.30">
    <property type="entry name" value="Nonribosomal peptide synthetase, condensation domain"/>
    <property type="match status" value="1"/>
</dbReference>
<dbReference type="OrthoDB" id="9123229at2"/>
<sequence length="473" mass="52241">MMKFGLIEEWEPRPGHLTSWVASLASVTNADRAPVHPSPPSHQQEEYLRVAWRNESAGFRFARLCLMAFDVSAPLDVSAMTSAVNEFVRRHDSFRSWFSMEDDGSVLRHLVPPEVVELVPVAHGDRDAAQLRTHVQDETSGPFNWDCFTFGAIEWEGGFTLYAAADHLNTDGISQAITCVDLLTLYMNAAFGGDTELPPVGSYLDYCARERAVSRQLTRRSPHVQRWIDLVQANGGRLPGFPLPLGTGAQTYTRSAIVNSTLFDEPTAARFEQICRDLGANMIAGIMAAAALVYAEFTGRSEYFGMTPKSTRSGAAEMKSVGWFTSLIPVPLTVDDDTTFRSLAPEAARSYESGKELTDISFHRVLELVEPDDEIAVRSGWAVPMVSYIDVRKLPGVEIFEAGNGCLFGNRGSSEEVYMWVNRFSGQTSITLLYPNTEIAHESVTQYIERFVAVMSAVADLGDYRPSLPALAP</sequence>
<keyword evidence="3" id="KW-1185">Reference proteome</keyword>
<evidence type="ECO:0000259" key="1">
    <source>
        <dbReference type="Pfam" id="PF00668"/>
    </source>
</evidence>
<accession>A0A243Q695</accession>
<dbReference type="InterPro" id="IPR023213">
    <property type="entry name" value="CAT-like_dom_sf"/>
</dbReference>
<dbReference type="RefSeq" id="WP_086536965.1">
    <property type="nucleotide sequence ID" value="NZ_NGFO01000026.1"/>
</dbReference>
<reference evidence="2 3" key="1">
    <citation type="submission" date="2017-05" db="EMBL/GenBank/DDBJ databases">
        <title>Biotechnological potential of actinobacteria isolated from South African environments.</title>
        <authorList>
            <person name="Le Roes-Hill M."/>
            <person name="Prins A."/>
            <person name="Durrell K.A."/>
        </authorList>
    </citation>
    <scope>NUCLEOTIDE SEQUENCE [LARGE SCALE GENOMIC DNA]</scope>
    <source>
        <strain evidence="2">BS2</strain>
    </source>
</reference>
<protein>
    <submittedName>
        <fullName evidence="2">Acyltransferase</fullName>
    </submittedName>
</protein>